<dbReference type="SMART" id="SM00225">
    <property type="entry name" value="BTB"/>
    <property type="match status" value="1"/>
</dbReference>
<protein>
    <recommendedName>
        <fullName evidence="3">BTB domain-containing protein</fullName>
    </recommendedName>
</protein>
<dbReference type="SUPFAM" id="SSF54695">
    <property type="entry name" value="POZ domain"/>
    <property type="match status" value="1"/>
</dbReference>
<dbReference type="Gene3D" id="1.25.40.420">
    <property type="match status" value="1"/>
</dbReference>
<keyword evidence="2" id="KW-0677">Repeat</keyword>
<reference evidence="5" key="1">
    <citation type="submission" date="2015-01" db="EMBL/GenBank/DDBJ databases">
        <authorList>
            <person name="Aksoy S."/>
            <person name="Warren W."/>
            <person name="Wilson R.K."/>
        </authorList>
    </citation>
    <scope>NUCLEOTIDE SEQUENCE [LARGE SCALE GENOMIC DNA]</scope>
    <source>
        <strain evidence="5">IAEA</strain>
    </source>
</reference>
<feature type="domain" description="BTB" evidence="3">
    <location>
        <begin position="26"/>
        <end position="92"/>
    </location>
</feature>
<dbReference type="InterPro" id="IPR000210">
    <property type="entry name" value="BTB/POZ_dom"/>
</dbReference>
<dbReference type="SMART" id="SM00875">
    <property type="entry name" value="BACK"/>
    <property type="match status" value="1"/>
</dbReference>
<dbReference type="PANTHER" id="PTHR45632:SF3">
    <property type="entry name" value="KELCH-LIKE PROTEIN 32"/>
    <property type="match status" value="1"/>
</dbReference>
<dbReference type="PROSITE" id="PS50097">
    <property type="entry name" value="BTB"/>
    <property type="match status" value="1"/>
</dbReference>
<dbReference type="Proteomes" id="UP000092460">
    <property type="component" value="Unassembled WGS sequence"/>
</dbReference>
<accession>A0A1B0BF87</accession>
<organism evidence="4 5">
    <name type="scientific">Glossina palpalis gambiensis</name>
    <dbReference type="NCBI Taxonomy" id="67801"/>
    <lineage>
        <taxon>Eukaryota</taxon>
        <taxon>Metazoa</taxon>
        <taxon>Ecdysozoa</taxon>
        <taxon>Arthropoda</taxon>
        <taxon>Hexapoda</taxon>
        <taxon>Insecta</taxon>
        <taxon>Pterygota</taxon>
        <taxon>Neoptera</taxon>
        <taxon>Endopterygota</taxon>
        <taxon>Diptera</taxon>
        <taxon>Brachycera</taxon>
        <taxon>Muscomorpha</taxon>
        <taxon>Hippoboscoidea</taxon>
        <taxon>Glossinidae</taxon>
        <taxon>Glossina</taxon>
    </lineage>
</organism>
<evidence type="ECO:0000313" key="4">
    <source>
        <dbReference type="EnsemblMetazoa" id="GPPI028117-PA"/>
    </source>
</evidence>
<evidence type="ECO:0000259" key="3">
    <source>
        <dbReference type="PROSITE" id="PS50097"/>
    </source>
</evidence>
<evidence type="ECO:0000256" key="2">
    <source>
        <dbReference type="ARBA" id="ARBA00022737"/>
    </source>
</evidence>
<proteinExistence type="predicted"/>
<dbReference type="AlphaFoldDB" id="A0A1B0BF87"/>
<keyword evidence="5" id="KW-1185">Reference proteome</keyword>
<sequence>MHATAEHLSKETYSTLDYVCDPFAVFDMDLEVNDKIFHKVHKVVLAAASPFFDTMLATENKDGDFMKIADINEEILADIIDGIYSGKITITGSNVKRLLVASTLSQIQWITNVCFEFLKNHLLPLNCLGISKLVDSCGCKELYNRCQKYILKKFIWKFGTQEHLLLFFEEIRYLVSSEIIIVDSEINVFTAILNWIKYYPGKRLIHLAVLFKYVRLPLISTKCLMNSVAAES</sequence>
<dbReference type="InterPro" id="IPR011333">
    <property type="entry name" value="SKP1/BTB/POZ_sf"/>
</dbReference>
<dbReference type="STRING" id="67801.A0A1B0BF87"/>
<evidence type="ECO:0000313" key="5">
    <source>
        <dbReference type="Proteomes" id="UP000092460"/>
    </source>
</evidence>
<evidence type="ECO:0000256" key="1">
    <source>
        <dbReference type="ARBA" id="ARBA00022441"/>
    </source>
</evidence>
<dbReference type="Pfam" id="PF00651">
    <property type="entry name" value="BTB"/>
    <property type="match status" value="1"/>
</dbReference>
<dbReference type="PANTHER" id="PTHR45632">
    <property type="entry name" value="LD33804P"/>
    <property type="match status" value="1"/>
</dbReference>
<dbReference type="EMBL" id="JXJN01013294">
    <property type="status" value="NOT_ANNOTATED_CDS"/>
    <property type="molecule type" value="Genomic_DNA"/>
</dbReference>
<reference evidence="4" key="2">
    <citation type="submission" date="2020-05" db="UniProtKB">
        <authorList>
            <consortium name="EnsemblMetazoa"/>
        </authorList>
    </citation>
    <scope>IDENTIFICATION</scope>
    <source>
        <strain evidence="4">IAEA</strain>
    </source>
</reference>
<dbReference type="Pfam" id="PF07707">
    <property type="entry name" value="BACK"/>
    <property type="match status" value="1"/>
</dbReference>
<dbReference type="EnsemblMetazoa" id="GPPI028117-RA">
    <property type="protein sequence ID" value="GPPI028117-PA"/>
    <property type="gene ID" value="GPPI028117"/>
</dbReference>
<dbReference type="VEuPathDB" id="VectorBase:GPPI028117"/>
<dbReference type="FunFam" id="1.25.40.420:FF:000001">
    <property type="entry name" value="Kelch-like family member 12"/>
    <property type="match status" value="1"/>
</dbReference>
<dbReference type="Gene3D" id="3.30.710.10">
    <property type="entry name" value="Potassium Channel Kv1.1, Chain A"/>
    <property type="match status" value="1"/>
</dbReference>
<name>A0A1B0BF87_9MUSC</name>
<keyword evidence="1" id="KW-0880">Kelch repeat</keyword>
<dbReference type="InterPro" id="IPR011705">
    <property type="entry name" value="BACK"/>
</dbReference>